<reference evidence="2" key="2">
    <citation type="submission" date="2015-01" db="EMBL/GenBank/DDBJ databases">
        <title>Evolutionary Origins and Diversification of the Mycorrhizal Mutualists.</title>
        <authorList>
            <consortium name="DOE Joint Genome Institute"/>
            <consortium name="Mycorrhizal Genomics Consortium"/>
            <person name="Kohler A."/>
            <person name="Kuo A."/>
            <person name="Nagy L.G."/>
            <person name="Floudas D."/>
            <person name="Copeland A."/>
            <person name="Barry K.W."/>
            <person name="Cichocki N."/>
            <person name="Veneault-Fourrey C."/>
            <person name="LaButti K."/>
            <person name="Lindquist E.A."/>
            <person name="Lipzen A."/>
            <person name="Lundell T."/>
            <person name="Morin E."/>
            <person name="Murat C."/>
            <person name="Riley R."/>
            <person name="Ohm R."/>
            <person name="Sun H."/>
            <person name="Tunlid A."/>
            <person name="Henrissat B."/>
            <person name="Grigoriev I.V."/>
            <person name="Hibbett D.S."/>
            <person name="Martin F."/>
        </authorList>
    </citation>
    <scope>NUCLEOTIDE SEQUENCE [LARGE SCALE GENOMIC DNA]</scope>
    <source>
        <strain evidence="2">441</strain>
    </source>
</reference>
<proteinExistence type="predicted"/>
<dbReference type="AlphaFoldDB" id="A0A0C9YXC1"/>
<protein>
    <submittedName>
        <fullName evidence="1">Uncharacterized protein</fullName>
    </submittedName>
</protein>
<evidence type="ECO:0000313" key="1">
    <source>
        <dbReference type="EMBL" id="KIK21421.1"/>
    </source>
</evidence>
<dbReference type="Proteomes" id="UP000054018">
    <property type="component" value="Unassembled WGS sequence"/>
</dbReference>
<evidence type="ECO:0000313" key="2">
    <source>
        <dbReference type="Proteomes" id="UP000054018"/>
    </source>
</evidence>
<keyword evidence="2" id="KW-1185">Reference proteome</keyword>
<dbReference type="EMBL" id="KN833752">
    <property type="protein sequence ID" value="KIK21421.1"/>
    <property type="molecule type" value="Genomic_DNA"/>
</dbReference>
<organism evidence="1 2">
    <name type="scientific">Pisolithus microcarpus 441</name>
    <dbReference type="NCBI Taxonomy" id="765257"/>
    <lineage>
        <taxon>Eukaryota</taxon>
        <taxon>Fungi</taxon>
        <taxon>Dikarya</taxon>
        <taxon>Basidiomycota</taxon>
        <taxon>Agaricomycotina</taxon>
        <taxon>Agaricomycetes</taxon>
        <taxon>Agaricomycetidae</taxon>
        <taxon>Boletales</taxon>
        <taxon>Sclerodermatineae</taxon>
        <taxon>Pisolithaceae</taxon>
        <taxon>Pisolithus</taxon>
    </lineage>
</organism>
<dbReference type="HOGENOM" id="CLU_2942703_0_0_1"/>
<accession>A0A0C9YXC1</accession>
<name>A0A0C9YXC1_9AGAM</name>
<sequence>MTFLARLLHNLFSRNEKTSRLKQILSSLGMSLHIESLSFRRSYMQRCFAIDKFGAHRKLV</sequence>
<gene>
    <name evidence="1" type="ORF">PISMIDRAFT_681406</name>
</gene>
<reference evidence="1 2" key="1">
    <citation type="submission" date="2014-04" db="EMBL/GenBank/DDBJ databases">
        <authorList>
            <consortium name="DOE Joint Genome Institute"/>
            <person name="Kuo A."/>
            <person name="Kohler A."/>
            <person name="Costa M.D."/>
            <person name="Nagy L.G."/>
            <person name="Floudas D."/>
            <person name="Copeland A."/>
            <person name="Barry K.W."/>
            <person name="Cichocki N."/>
            <person name="Veneault-Fourrey C."/>
            <person name="LaButti K."/>
            <person name="Lindquist E.A."/>
            <person name="Lipzen A."/>
            <person name="Lundell T."/>
            <person name="Morin E."/>
            <person name="Murat C."/>
            <person name="Sun H."/>
            <person name="Tunlid A."/>
            <person name="Henrissat B."/>
            <person name="Grigoriev I.V."/>
            <person name="Hibbett D.S."/>
            <person name="Martin F."/>
            <person name="Nordberg H.P."/>
            <person name="Cantor M.N."/>
            <person name="Hua S.X."/>
        </authorList>
    </citation>
    <scope>NUCLEOTIDE SEQUENCE [LARGE SCALE GENOMIC DNA]</scope>
    <source>
        <strain evidence="1 2">441</strain>
    </source>
</reference>